<protein>
    <submittedName>
        <fullName evidence="2">Uncharacterized protein</fullName>
    </submittedName>
</protein>
<sequence>MSGDNAFKLHLAEYQALRAEILAQQSVRAHTFQYGVAAIVAIWAFLLTETIAPELSVLAVFAWWLPVFVALAGLGLNYSASIGVKQAGAYLAMIEERYGDPALRGWENSLIRLRDPELKTDRPRESGAARGEIGRLLRVLQSREASARFSRVMRSIWVIIAAITVIVASAMTCAILRGPIPLGAWGAG</sequence>
<proteinExistence type="predicted"/>
<gene>
    <name evidence="2" type="ORF">G5B40_19310</name>
</gene>
<dbReference type="RefSeq" id="WP_165102265.1">
    <property type="nucleotide sequence ID" value="NZ_CP049056.1"/>
</dbReference>
<reference evidence="2 3" key="1">
    <citation type="submission" date="2020-02" db="EMBL/GenBank/DDBJ databases">
        <title>complete genome sequence of Rhodobacteraceae bacterium.</title>
        <authorList>
            <person name="Park J."/>
            <person name="Kim Y.-S."/>
            <person name="Kim K.-H."/>
        </authorList>
    </citation>
    <scope>NUCLEOTIDE SEQUENCE [LARGE SCALE GENOMIC DNA]</scope>
    <source>
        <strain evidence="2 3">RR4-56</strain>
    </source>
</reference>
<dbReference type="EMBL" id="CP049056">
    <property type="protein sequence ID" value="QIE57404.1"/>
    <property type="molecule type" value="Genomic_DNA"/>
</dbReference>
<organism evidence="2 3">
    <name type="scientific">Pikeienuella piscinae</name>
    <dbReference type="NCBI Taxonomy" id="2748098"/>
    <lineage>
        <taxon>Bacteria</taxon>
        <taxon>Pseudomonadati</taxon>
        <taxon>Pseudomonadota</taxon>
        <taxon>Alphaproteobacteria</taxon>
        <taxon>Rhodobacterales</taxon>
        <taxon>Paracoccaceae</taxon>
        <taxon>Pikeienuella</taxon>
    </lineage>
</organism>
<feature type="transmembrane region" description="Helical" evidence="1">
    <location>
        <begin position="156"/>
        <end position="180"/>
    </location>
</feature>
<keyword evidence="1" id="KW-0812">Transmembrane</keyword>
<evidence type="ECO:0000313" key="3">
    <source>
        <dbReference type="Proteomes" id="UP000503336"/>
    </source>
</evidence>
<keyword evidence="1" id="KW-0472">Membrane</keyword>
<feature type="transmembrane region" description="Helical" evidence="1">
    <location>
        <begin position="32"/>
        <end position="51"/>
    </location>
</feature>
<feature type="transmembrane region" description="Helical" evidence="1">
    <location>
        <begin position="57"/>
        <end position="76"/>
    </location>
</feature>
<name>A0A7M3T5X3_9RHOB</name>
<dbReference type="AlphaFoldDB" id="A0A7M3T5X3"/>
<dbReference type="Proteomes" id="UP000503336">
    <property type="component" value="Chromosome"/>
</dbReference>
<evidence type="ECO:0000313" key="2">
    <source>
        <dbReference type="EMBL" id="QIE57404.1"/>
    </source>
</evidence>
<accession>A0A7M3T5X3</accession>
<evidence type="ECO:0000256" key="1">
    <source>
        <dbReference type="SAM" id="Phobius"/>
    </source>
</evidence>
<dbReference type="KEGG" id="hdh:G5B40_19310"/>
<keyword evidence="1" id="KW-1133">Transmembrane helix</keyword>
<keyword evidence="3" id="KW-1185">Reference proteome</keyword>